<keyword evidence="12" id="KW-0443">Lipid metabolism</keyword>
<keyword evidence="17" id="KW-1185">Reference proteome</keyword>
<dbReference type="PANTHER" id="PTHR12317">
    <property type="entry name" value="DIACYLGLYCEROL O-ACYLTRANSFERASE"/>
    <property type="match status" value="1"/>
</dbReference>
<comment type="caution">
    <text evidence="15">The sequence shown here is derived from an EMBL/GenBank/DDBJ whole genome shotgun (WGS) entry which is preliminary data.</text>
</comment>
<comment type="pathway">
    <text evidence="3">Lipid metabolism.</text>
</comment>
<comment type="similarity">
    <text evidence="4">Belongs to the diacylglycerol acyltransferase family.</text>
</comment>
<evidence type="ECO:0000256" key="10">
    <source>
        <dbReference type="ARBA" id="ARBA00022824"/>
    </source>
</evidence>
<organism evidence="15 17">
    <name type="scientific">Ditylenchus destructor</name>
    <dbReference type="NCBI Taxonomy" id="166010"/>
    <lineage>
        <taxon>Eukaryota</taxon>
        <taxon>Metazoa</taxon>
        <taxon>Ecdysozoa</taxon>
        <taxon>Nematoda</taxon>
        <taxon>Chromadorea</taxon>
        <taxon>Rhabditida</taxon>
        <taxon>Tylenchina</taxon>
        <taxon>Tylenchomorpha</taxon>
        <taxon>Sphaerularioidea</taxon>
        <taxon>Anguinidae</taxon>
        <taxon>Anguininae</taxon>
        <taxon>Ditylenchus</taxon>
    </lineage>
</organism>
<comment type="pathway">
    <text evidence="2">Glycerolipid metabolism; triacylglycerol biosynthesis.</text>
</comment>
<keyword evidence="9" id="KW-0319">Glycerol metabolism</keyword>
<evidence type="ECO:0000256" key="5">
    <source>
        <dbReference type="ARBA" id="ARBA00013244"/>
    </source>
</evidence>
<evidence type="ECO:0000313" key="15">
    <source>
        <dbReference type="EMBL" id="KAI1699297.1"/>
    </source>
</evidence>
<gene>
    <name evidence="15" type="ORF">DdX_17427</name>
    <name evidence="16" type="ORF">DdX_17428</name>
</gene>
<evidence type="ECO:0000256" key="9">
    <source>
        <dbReference type="ARBA" id="ARBA00022798"/>
    </source>
</evidence>
<keyword evidence="7" id="KW-0808">Transferase</keyword>
<accession>A0AAD4MP40</accession>
<keyword evidence="14 15" id="KW-0012">Acyltransferase</keyword>
<comment type="subcellular location">
    <subcellularLocation>
        <location evidence="1">Endoplasmic reticulum membrane</location>
        <topology evidence="1">Multi-pass membrane protein</topology>
    </subcellularLocation>
</comment>
<evidence type="ECO:0000313" key="16">
    <source>
        <dbReference type="EMBL" id="KAI1699298.1"/>
    </source>
</evidence>
<dbReference type="GO" id="GO:0019432">
    <property type="term" value="P:triglyceride biosynthetic process"/>
    <property type="evidence" value="ECO:0007669"/>
    <property type="project" value="TreeGrafter"/>
</dbReference>
<sequence length="125" mass="15051">MLLYLVWMLHDNLTPQRGGRPLDIMYNSWIWRHFVDYFPTKLVKTTDLPPIKSYIFGKDFPVFVDCHRKENISPTLSHLIKDMHYGFLFLRLSEFFFFSFPSHQFYALFQSMALAPHNQRQDSEK</sequence>
<evidence type="ECO:0000256" key="8">
    <source>
        <dbReference type="ARBA" id="ARBA00022692"/>
    </source>
</evidence>
<protein>
    <recommendedName>
        <fullName evidence="5">diacylglycerol O-acyltransferase</fullName>
        <ecNumber evidence="5">2.3.1.20</ecNumber>
    </recommendedName>
</protein>
<dbReference type="EMBL" id="JAKKPZ010000185">
    <property type="protein sequence ID" value="KAI1699298.1"/>
    <property type="molecule type" value="Genomic_DNA"/>
</dbReference>
<evidence type="ECO:0000256" key="13">
    <source>
        <dbReference type="ARBA" id="ARBA00023136"/>
    </source>
</evidence>
<dbReference type="Proteomes" id="UP001201812">
    <property type="component" value="Unassembled WGS sequence"/>
</dbReference>
<dbReference type="InterPro" id="IPR007130">
    <property type="entry name" value="DAGAT"/>
</dbReference>
<keyword evidence="8" id="KW-0812">Transmembrane</keyword>
<dbReference type="EC" id="2.3.1.20" evidence="5"/>
<dbReference type="PANTHER" id="PTHR12317:SF0">
    <property type="entry name" value="ACYLTRANSFERASE"/>
    <property type="match status" value="1"/>
</dbReference>
<reference evidence="15" key="1">
    <citation type="submission" date="2022-01" db="EMBL/GenBank/DDBJ databases">
        <title>Genome Sequence Resource for Two Populations of Ditylenchus destructor, the Migratory Endoparasitic Phytonematode.</title>
        <authorList>
            <person name="Zhang H."/>
            <person name="Lin R."/>
            <person name="Xie B."/>
        </authorList>
    </citation>
    <scope>NUCLEOTIDE SEQUENCE</scope>
    <source>
        <strain evidence="15">BazhouSP</strain>
    </source>
</reference>
<evidence type="ECO:0000256" key="4">
    <source>
        <dbReference type="ARBA" id="ARBA00005420"/>
    </source>
</evidence>
<keyword evidence="6" id="KW-0444">Lipid biosynthesis</keyword>
<evidence type="ECO:0000313" key="17">
    <source>
        <dbReference type="Proteomes" id="UP001201812"/>
    </source>
</evidence>
<evidence type="ECO:0000256" key="1">
    <source>
        <dbReference type="ARBA" id="ARBA00004477"/>
    </source>
</evidence>
<name>A0AAD4MP40_9BILA</name>
<evidence type="ECO:0000256" key="12">
    <source>
        <dbReference type="ARBA" id="ARBA00023098"/>
    </source>
</evidence>
<dbReference type="Pfam" id="PF03982">
    <property type="entry name" value="DAGAT"/>
    <property type="match status" value="1"/>
</dbReference>
<evidence type="ECO:0000256" key="7">
    <source>
        <dbReference type="ARBA" id="ARBA00022679"/>
    </source>
</evidence>
<dbReference type="GO" id="GO:0004144">
    <property type="term" value="F:diacylglycerol O-acyltransferase activity"/>
    <property type="evidence" value="ECO:0007669"/>
    <property type="project" value="UniProtKB-EC"/>
</dbReference>
<evidence type="ECO:0000256" key="3">
    <source>
        <dbReference type="ARBA" id="ARBA00005189"/>
    </source>
</evidence>
<dbReference type="GO" id="GO:0005789">
    <property type="term" value="C:endoplasmic reticulum membrane"/>
    <property type="evidence" value="ECO:0007669"/>
    <property type="project" value="UniProtKB-SubCell"/>
</dbReference>
<dbReference type="AlphaFoldDB" id="A0AAD4MP40"/>
<dbReference type="EMBL" id="JAKKPZ010000185">
    <property type="protein sequence ID" value="KAI1699297.1"/>
    <property type="molecule type" value="Genomic_DNA"/>
</dbReference>
<evidence type="ECO:0000256" key="2">
    <source>
        <dbReference type="ARBA" id="ARBA00004771"/>
    </source>
</evidence>
<evidence type="ECO:0000256" key="11">
    <source>
        <dbReference type="ARBA" id="ARBA00022989"/>
    </source>
</evidence>
<keyword evidence="10" id="KW-0256">Endoplasmic reticulum</keyword>
<proteinExistence type="inferred from homology"/>
<evidence type="ECO:0000256" key="14">
    <source>
        <dbReference type="ARBA" id="ARBA00023315"/>
    </source>
</evidence>
<keyword evidence="11" id="KW-1133">Transmembrane helix</keyword>
<dbReference type="GO" id="GO:0006071">
    <property type="term" value="P:glycerol metabolic process"/>
    <property type="evidence" value="ECO:0007669"/>
    <property type="project" value="UniProtKB-KW"/>
</dbReference>
<evidence type="ECO:0000256" key="6">
    <source>
        <dbReference type="ARBA" id="ARBA00022516"/>
    </source>
</evidence>
<keyword evidence="13" id="KW-0472">Membrane</keyword>